<evidence type="ECO:0000256" key="1">
    <source>
        <dbReference type="RuleBase" id="RU362092"/>
    </source>
</evidence>
<protein>
    <recommendedName>
        <fullName evidence="1">DNA topoisomerase</fullName>
        <ecNumber evidence="1">5.6.2.1</ecNumber>
    </recommendedName>
</protein>
<dbReference type="GO" id="GO:0006310">
    <property type="term" value="P:DNA recombination"/>
    <property type="evidence" value="ECO:0007669"/>
    <property type="project" value="TreeGrafter"/>
</dbReference>
<dbReference type="InterPro" id="IPR000380">
    <property type="entry name" value="Topo_IA"/>
</dbReference>
<dbReference type="AlphaFoldDB" id="A0A5P1EK78"/>
<comment type="catalytic activity">
    <reaction evidence="1">
        <text>ATP-independent breakage of single-stranded DNA, followed by passage and rejoining.</text>
        <dbReference type="EC" id="5.6.2.1"/>
    </reaction>
</comment>
<dbReference type="InterPro" id="IPR013826">
    <property type="entry name" value="Topo_IA_cen_sub3"/>
</dbReference>
<dbReference type="EC" id="5.6.2.1" evidence="1"/>
<reference evidence="4" key="1">
    <citation type="journal article" date="2017" name="Nat. Commun.">
        <title>The asparagus genome sheds light on the origin and evolution of a young Y chromosome.</title>
        <authorList>
            <person name="Harkess A."/>
            <person name="Zhou J."/>
            <person name="Xu C."/>
            <person name="Bowers J.E."/>
            <person name="Van der Hulst R."/>
            <person name="Ayyampalayam S."/>
            <person name="Mercati F."/>
            <person name="Riccardi P."/>
            <person name="McKain M.R."/>
            <person name="Kakrana A."/>
            <person name="Tang H."/>
            <person name="Ray J."/>
            <person name="Groenendijk J."/>
            <person name="Arikit S."/>
            <person name="Mathioni S.M."/>
            <person name="Nakano M."/>
            <person name="Shan H."/>
            <person name="Telgmann-Rauber A."/>
            <person name="Kanno A."/>
            <person name="Yue Z."/>
            <person name="Chen H."/>
            <person name="Li W."/>
            <person name="Chen Y."/>
            <person name="Xu X."/>
            <person name="Zhang Y."/>
            <person name="Luo S."/>
            <person name="Chen H."/>
            <person name="Gao J."/>
            <person name="Mao Z."/>
            <person name="Pires J.C."/>
            <person name="Luo M."/>
            <person name="Kudrna D."/>
            <person name="Wing R.A."/>
            <person name="Meyers B.C."/>
            <person name="Yi K."/>
            <person name="Kong H."/>
            <person name="Lavrijsen P."/>
            <person name="Sunseri F."/>
            <person name="Falavigna A."/>
            <person name="Ye Y."/>
            <person name="Leebens-Mack J.H."/>
            <person name="Chen G."/>
        </authorList>
    </citation>
    <scope>NUCLEOTIDE SEQUENCE [LARGE SCALE GENOMIC DNA]</scope>
    <source>
        <strain evidence="4">cv. DH0086</strain>
    </source>
</reference>
<evidence type="ECO:0000313" key="4">
    <source>
        <dbReference type="Proteomes" id="UP000243459"/>
    </source>
</evidence>
<evidence type="ECO:0000259" key="2">
    <source>
        <dbReference type="Pfam" id="PF01131"/>
    </source>
</evidence>
<keyword evidence="1" id="KW-0799">Topoisomerase</keyword>
<dbReference type="InterPro" id="IPR023405">
    <property type="entry name" value="Topo_IA_core_domain"/>
</dbReference>
<gene>
    <name evidence="3" type="ORF">A4U43_C06F7080</name>
</gene>
<comment type="function">
    <text evidence="1">Introduces a single-strand break via transesterification at a target site in duplex DNA. Releases the supercoiling and torsional tension of DNA introduced during the DNA replication and transcription by transiently cleaving and rejoining one strand of the DNA duplex. The scissile phosphodiester is attacked by the catalytic tyrosine of the enzyme, resulting in the formation of a DNA-(5'-phosphotyrosyl)-enzyme intermediate and the expulsion of a 3'-OH DNA strand.</text>
</comment>
<comment type="similarity">
    <text evidence="1">Belongs to the type IA topoisomerase family.</text>
</comment>
<dbReference type="GO" id="GO:0005634">
    <property type="term" value="C:nucleus"/>
    <property type="evidence" value="ECO:0007669"/>
    <property type="project" value="TreeGrafter"/>
</dbReference>
<dbReference type="Proteomes" id="UP000243459">
    <property type="component" value="Chromosome 6"/>
</dbReference>
<dbReference type="Gene3D" id="2.70.20.10">
    <property type="entry name" value="Topoisomerase I, domain 3"/>
    <property type="match status" value="1"/>
</dbReference>
<keyword evidence="1" id="KW-0238">DNA-binding</keyword>
<dbReference type="Gramene" id="ONK66372">
    <property type="protein sequence ID" value="ONK66372"/>
    <property type="gene ID" value="A4U43_C06F7080"/>
</dbReference>
<dbReference type="InterPro" id="IPR013825">
    <property type="entry name" value="Topo_IA_cen_sub2"/>
</dbReference>
<sequence>MRSATEDMVGNDAWRLYQHFIGSVSPDCKYRRTNVEFTVGGEVFRYVGQHVITKGFTSILPWLAVSEKNLPQFTKGERINIAKVELYEMMVYYIDYWSNFYVLTPVIDASILKLA</sequence>
<dbReference type="PANTHER" id="PTHR11390:SF20">
    <property type="entry name" value="DNA TOPOISOMERASE 3-BETA-1"/>
    <property type="match status" value="1"/>
</dbReference>
<dbReference type="GO" id="GO:0006281">
    <property type="term" value="P:DNA repair"/>
    <property type="evidence" value="ECO:0007669"/>
    <property type="project" value="TreeGrafter"/>
</dbReference>
<keyword evidence="1" id="KW-0413">Isomerase</keyword>
<dbReference type="InterPro" id="IPR013497">
    <property type="entry name" value="Topo_IA_cen"/>
</dbReference>
<dbReference type="SUPFAM" id="SSF56712">
    <property type="entry name" value="Prokaryotic type I DNA topoisomerase"/>
    <property type="match status" value="1"/>
</dbReference>
<proteinExistence type="inferred from homology"/>
<organism evidence="3 4">
    <name type="scientific">Asparagus officinalis</name>
    <name type="common">Garden asparagus</name>
    <dbReference type="NCBI Taxonomy" id="4686"/>
    <lineage>
        <taxon>Eukaryota</taxon>
        <taxon>Viridiplantae</taxon>
        <taxon>Streptophyta</taxon>
        <taxon>Embryophyta</taxon>
        <taxon>Tracheophyta</taxon>
        <taxon>Spermatophyta</taxon>
        <taxon>Magnoliopsida</taxon>
        <taxon>Liliopsida</taxon>
        <taxon>Asparagales</taxon>
        <taxon>Asparagaceae</taxon>
        <taxon>Asparagoideae</taxon>
        <taxon>Asparagus</taxon>
    </lineage>
</organism>
<evidence type="ECO:0000313" key="3">
    <source>
        <dbReference type="EMBL" id="ONK66372.1"/>
    </source>
</evidence>
<accession>A0A5P1EK78</accession>
<dbReference type="PANTHER" id="PTHR11390">
    <property type="entry name" value="PROKARYOTIC DNA TOPOISOMERASE"/>
    <property type="match status" value="1"/>
</dbReference>
<dbReference type="GO" id="GO:0006265">
    <property type="term" value="P:DNA topological change"/>
    <property type="evidence" value="ECO:0007669"/>
    <property type="project" value="InterPro"/>
</dbReference>
<dbReference type="GO" id="GO:0003677">
    <property type="term" value="F:DNA binding"/>
    <property type="evidence" value="ECO:0007669"/>
    <property type="project" value="UniProtKB-KW"/>
</dbReference>
<name>A0A5P1EK78_ASPOF</name>
<dbReference type="Gene3D" id="1.10.290.10">
    <property type="entry name" value="Topoisomerase I, domain 4"/>
    <property type="match status" value="1"/>
</dbReference>
<dbReference type="EMBL" id="CM007386">
    <property type="protein sequence ID" value="ONK66372.1"/>
    <property type="molecule type" value="Genomic_DNA"/>
</dbReference>
<keyword evidence="4" id="KW-1185">Reference proteome</keyword>
<feature type="domain" description="Topo IA-type catalytic" evidence="2">
    <location>
        <begin position="17"/>
        <end position="87"/>
    </location>
</feature>
<dbReference type="Pfam" id="PF01131">
    <property type="entry name" value="Topoisom_bac"/>
    <property type="match status" value="1"/>
</dbReference>
<dbReference type="GO" id="GO:0003917">
    <property type="term" value="F:DNA topoisomerase type I (single strand cut, ATP-independent) activity"/>
    <property type="evidence" value="ECO:0007669"/>
    <property type="project" value="UniProtKB-EC"/>
</dbReference>